<sequence length="91" mass="9986">MVPYTHSNKFLLWTNLNSSLSSKRDSFVAPNNNNSDGRKSGVNDTRQMFQKLDPGVPRKPSFTFDGSSGRSHGASVTSHQTALNGPSRFDV</sequence>
<dbReference type="AlphaFoldDB" id="A0A8X6UUB0"/>
<accession>A0A8X6UUB0</accession>
<name>A0A8X6UUB0_NEPPI</name>
<feature type="region of interest" description="Disordered" evidence="1">
    <location>
        <begin position="23"/>
        <end position="91"/>
    </location>
</feature>
<protein>
    <submittedName>
        <fullName evidence="2">Uncharacterized protein</fullName>
    </submittedName>
</protein>
<dbReference type="EMBL" id="BMAW01039075">
    <property type="protein sequence ID" value="GFU54297.1"/>
    <property type="molecule type" value="Genomic_DNA"/>
</dbReference>
<evidence type="ECO:0000313" key="2">
    <source>
        <dbReference type="EMBL" id="GFU54297.1"/>
    </source>
</evidence>
<feature type="compositionally biased region" description="Polar residues" evidence="1">
    <location>
        <begin position="64"/>
        <end position="84"/>
    </location>
</feature>
<organism evidence="2 3">
    <name type="scientific">Nephila pilipes</name>
    <name type="common">Giant wood spider</name>
    <name type="synonym">Nephila maculata</name>
    <dbReference type="NCBI Taxonomy" id="299642"/>
    <lineage>
        <taxon>Eukaryota</taxon>
        <taxon>Metazoa</taxon>
        <taxon>Ecdysozoa</taxon>
        <taxon>Arthropoda</taxon>
        <taxon>Chelicerata</taxon>
        <taxon>Arachnida</taxon>
        <taxon>Araneae</taxon>
        <taxon>Araneomorphae</taxon>
        <taxon>Entelegynae</taxon>
        <taxon>Araneoidea</taxon>
        <taxon>Nephilidae</taxon>
        <taxon>Nephila</taxon>
    </lineage>
</organism>
<keyword evidence="3" id="KW-1185">Reference proteome</keyword>
<comment type="caution">
    <text evidence="2">The sequence shown here is derived from an EMBL/GenBank/DDBJ whole genome shotgun (WGS) entry which is preliminary data.</text>
</comment>
<proteinExistence type="predicted"/>
<evidence type="ECO:0000313" key="3">
    <source>
        <dbReference type="Proteomes" id="UP000887013"/>
    </source>
</evidence>
<dbReference type="Proteomes" id="UP000887013">
    <property type="component" value="Unassembled WGS sequence"/>
</dbReference>
<evidence type="ECO:0000256" key="1">
    <source>
        <dbReference type="SAM" id="MobiDB-lite"/>
    </source>
</evidence>
<reference evidence="2" key="1">
    <citation type="submission" date="2020-08" db="EMBL/GenBank/DDBJ databases">
        <title>Multicomponent nature underlies the extraordinary mechanical properties of spider dragline silk.</title>
        <authorList>
            <person name="Kono N."/>
            <person name="Nakamura H."/>
            <person name="Mori M."/>
            <person name="Yoshida Y."/>
            <person name="Ohtoshi R."/>
            <person name="Malay A.D."/>
            <person name="Moran D.A.P."/>
            <person name="Tomita M."/>
            <person name="Numata K."/>
            <person name="Arakawa K."/>
        </authorList>
    </citation>
    <scope>NUCLEOTIDE SEQUENCE</scope>
</reference>
<gene>
    <name evidence="2" type="ORF">NPIL_565231</name>
</gene>
<dbReference type="OrthoDB" id="10333152at2759"/>